<comment type="caution">
    <text evidence="1">The sequence shown here is derived from an EMBL/GenBank/DDBJ whole genome shotgun (WGS) entry which is preliminary data.</text>
</comment>
<dbReference type="EMBL" id="DQSV01000092">
    <property type="protein sequence ID" value="HIP17584.1"/>
    <property type="molecule type" value="Genomic_DNA"/>
</dbReference>
<dbReference type="Proteomes" id="UP000605144">
    <property type="component" value="Unassembled WGS sequence"/>
</dbReference>
<evidence type="ECO:0000313" key="1">
    <source>
        <dbReference type="EMBL" id="HIP17584.1"/>
    </source>
</evidence>
<accession>A0A832YUD2</accession>
<gene>
    <name evidence="1" type="ORF">EYG76_04750</name>
</gene>
<organism evidence="1 2">
    <name type="scientific">Methanothermococcus okinawensis</name>
    <dbReference type="NCBI Taxonomy" id="155863"/>
    <lineage>
        <taxon>Archaea</taxon>
        <taxon>Methanobacteriati</taxon>
        <taxon>Methanobacteriota</taxon>
        <taxon>Methanomada group</taxon>
        <taxon>Methanococci</taxon>
        <taxon>Methanococcales</taxon>
        <taxon>Methanococcaceae</taxon>
        <taxon>Methanothermococcus</taxon>
    </lineage>
</organism>
<proteinExistence type="predicted"/>
<reference evidence="1" key="1">
    <citation type="journal article" date="2020" name="ISME J.">
        <title>Gammaproteobacteria mediating utilization of methyl-, sulfur- and petroleum organic compounds in deep ocean hydrothermal plumes.</title>
        <authorList>
            <person name="Zhou Z."/>
            <person name="Liu Y."/>
            <person name="Pan J."/>
            <person name="Cron B.R."/>
            <person name="Toner B.M."/>
            <person name="Anantharaman K."/>
            <person name="Breier J.A."/>
            <person name="Dick G.J."/>
            <person name="Li M."/>
        </authorList>
    </citation>
    <scope>NUCLEOTIDE SEQUENCE</scope>
    <source>
        <strain evidence="1">SZUA-1385</strain>
    </source>
</reference>
<dbReference type="AlphaFoldDB" id="A0A832YUD2"/>
<sequence>MVKIGVSILSANYGYLMDEVKKVEKAGVDF</sequence>
<feature type="non-terminal residue" evidence="1">
    <location>
        <position position="30"/>
    </location>
</feature>
<name>A0A832YUD2_9EURY</name>
<evidence type="ECO:0000313" key="2">
    <source>
        <dbReference type="Proteomes" id="UP000605144"/>
    </source>
</evidence>
<protein>
    <submittedName>
        <fullName evidence="1">Ribulose-phosphate 3-epimerase</fullName>
    </submittedName>
</protein>